<comment type="caution">
    <text evidence="3">The sequence shown here is derived from an EMBL/GenBank/DDBJ whole genome shotgun (WGS) entry which is preliminary data.</text>
</comment>
<sequence length="409" mass="44955">MEHYNNNLITDHDASVINDLGIAAAGMSLLLVFTMLCVLGHRTIRHFPVVRSNFGAVSSRILHVSLILSLIYSASFIITCSGLASNQTSCNVAMWAFLVSLHVMNGLCAAILLHCALLLTCKNLRLSTLLVRLSIALVVLGAFALGTAGLIAGRYGYNAEQNTCWITAPPNKTSRYAGYKMMAILFFITLLCVWYHLNMLRRTVDLDLSKSKSLILRVSFPPAVMSLHCLMTIGGDLPITYHSRAGQYTSYLFNYVGLGSFGFVLALCAIFIDPAFRNIVRLTRATTESRKSPEDGHLGEAEEIQVQSTQKDEILQASLETLDDEKNAEKIAGEKVLHTEAVTERTDSTELSNEEKVSFTTENQEVVDPGGRRPSVRSGSVVKWPSDLLRRVSDSHVCTPDGDCCIFIV</sequence>
<dbReference type="AlphaFoldDB" id="R4XH44"/>
<dbReference type="Proteomes" id="UP000013776">
    <property type="component" value="Unassembled WGS sequence"/>
</dbReference>
<feature type="transmembrane region" description="Helical" evidence="2">
    <location>
        <begin position="61"/>
        <end position="84"/>
    </location>
</feature>
<keyword evidence="4" id="KW-1185">Reference proteome</keyword>
<evidence type="ECO:0000313" key="3">
    <source>
        <dbReference type="EMBL" id="CCG83843.1"/>
    </source>
</evidence>
<feature type="transmembrane region" description="Helical" evidence="2">
    <location>
        <begin position="177"/>
        <end position="197"/>
    </location>
</feature>
<feature type="transmembrane region" description="Helical" evidence="2">
    <location>
        <begin position="96"/>
        <end position="121"/>
    </location>
</feature>
<evidence type="ECO:0000256" key="2">
    <source>
        <dbReference type="SAM" id="Phobius"/>
    </source>
</evidence>
<gene>
    <name evidence="3" type="ORF">TAPDE_004164</name>
</gene>
<feature type="compositionally biased region" description="Basic and acidic residues" evidence="1">
    <location>
        <begin position="287"/>
        <end position="300"/>
    </location>
</feature>
<feature type="transmembrane region" description="Helical" evidence="2">
    <location>
        <begin position="218"/>
        <end position="239"/>
    </location>
</feature>
<evidence type="ECO:0000256" key="1">
    <source>
        <dbReference type="SAM" id="MobiDB-lite"/>
    </source>
</evidence>
<accession>R4XH44</accession>
<reference evidence="3 4" key="1">
    <citation type="journal article" date="2013" name="MBio">
        <title>Genome sequencing of the plant pathogen Taphrina deformans, the causal agent of peach leaf curl.</title>
        <authorList>
            <person name="Cisse O.H."/>
            <person name="Almeida J.M.G.C.F."/>
            <person name="Fonseca A."/>
            <person name="Kumar A.A."/>
            <person name="Salojaervi J."/>
            <person name="Overmyer K."/>
            <person name="Hauser P.M."/>
            <person name="Pagni M."/>
        </authorList>
    </citation>
    <scope>NUCLEOTIDE SEQUENCE [LARGE SCALE GENOMIC DNA]</scope>
    <source>
        <strain evidence="4">PYCC 5710 / ATCC 11124 / CBS 356.35 / IMI 108563 / JCM 9778 / NBRC 8474</strain>
    </source>
</reference>
<keyword evidence="2" id="KW-1133">Transmembrane helix</keyword>
<feature type="transmembrane region" description="Helical" evidence="2">
    <location>
        <begin position="133"/>
        <end position="157"/>
    </location>
</feature>
<keyword evidence="2" id="KW-0812">Transmembrane</keyword>
<name>R4XH44_TAPDE</name>
<proteinExistence type="predicted"/>
<dbReference type="EMBL" id="CAHR02000184">
    <property type="protein sequence ID" value="CCG83843.1"/>
    <property type="molecule type" value="Genomic_DNA"/>
</dbReference>
<dbReference type="VEuPathDB" id="FungiDB:TAPDE_004164"/>
<organism evidence="3 4">
    <name type="scientific">Taphrina deformans (strain PYCC 5710 / ATCC 11124 / CBS 356.35 / IMI 108563 / JCM 9778 / NBRC 8474)</name>
    <name type="common">Peach leaf curl fungus</name>
    <name type="synonym">Lalaria deformans</name>
    <dbReference type="NCBI Taxonomy" id="1097556"/>
    <lineage>
        <taxon>Eukaryota</taxon>
        <taxon>Fungi</taxon>
        <taxon>Dikarya</taxon>
        <taxon>Ascomycota</taxon>
        <taxon>Taphrinomycotina</taxon>
        <taxon>Taphrinomycetes</taxon>
        <taxon>Taphrinales</taxon>
        <taxon>Taphrinaceae</taxon>
        <taxon>Taphrina</taxon>
    </lineage>
</organism>
<evidence type="ECO:0000313" key="4">
    <source>
        <dbReference type="Proteomes" id="UP000013776"/>
    </source>
</evidence>
<feature type="transmembrane region" description="Helical" evidence="2">
    <location>
        <begin position="251"/>
        <end position="272"/>
    </location>
</feature>
<feature type="transmembrane region" description="Helical" evidence="2">
    <location>
        <begin position="20"/>
        <end position="40"/>
    </location>
</feature>
<protein>
    <submittedName>
        <fullName evidence="3">Uncharacterized protein</fullName>
    </submittedName>
</protein>
<feature type="region of interest" description="Disordered" evidence="1">
    <location>
        <begin position="287"/>
        <end position="307"/>
    </location>
</feature>
<keyword evidence="2" id="KW-0472">Membrane</keyword>